<dbReference type="RefSeq" id="WP_338412511.1">
    <property type="nucleotide sequence ID" value="NZ_CP093310.2"/>
</dbReference>
<gene>
    <name evidence="1" type="ORF">MN210_03420</name>
</gene>
<dbReference type="GO" id="GO:0046718">
    <property type="term" value="P:symbiont entry into host cell"/>
    <property type="evidence" value="ECO:0007669"/>
    <property type="project" value="InterPro"/>
</dbReference>
<dbReference type="Pfam" id="PF05100">
    <property type="entry name" value="Phage_tail_L"/>
    <property type="match status" value="1"/>
</dbReference>
<dbReference type="AlphaFoldDB" id="A0AAT9PFW4"/>
<reference evidence="1" key="1">
    <citation type="submission" date="2024-03" db="EMBL/GenBank/DDBJ databases">
        <title>Psychrobacter raelis sp. nov. isolated from a dog with peritonitis.</title>
        <authorList>
            <person name="Schiavone A."/>
            <person name="Manzulli V."/>
            <person name="Camarda A."/>
            <person name="Cafiero M.A."/>
            <person name="Vasco I."/>
            <person name="Marino L."/>
            <person name="Pennuzzi G."/>
            <person name="Serrecchia L."/>
            <person name="Galante D."/>
            <person name="Pugliese N."/>
        </authorList>
    </citation>
    <scope>NUCLEOTIDE SEQUENCE</scope>
    <source>
        <strain evidence="1">PraFG1</strain>
    </source>
</reference>
<dbReference type="GO" id="GO:0030430">
    <property type="term" value="C:host cell cytoplasm"/>
    <property type="evidence" value="ECO:0007669"/>
    <property type="project" value="InterPro"/>
</dbReference>
<evidence type="ECO:0000313" key="1">
    <source>
        <dbReference type="EMBL" id="UNK06503.2"/>
    </source>
</evidence>
<protein>
    <submittedName>
        <fullName evidence="1">Phage minor tail protein L</fullName>
    </submittedName>
</protein>
<sequence>MRELTPEQNKAITQLEQDVLLELFDVDFTKFGGDVYHFCNQTNELGQPIVWKGVTYLPYPITADGFELKNTGASNRPNITLSNLYGLVTAVVEDYQGGVGAVVTRRQVYAQHLDAINFANGNPNADPNQQLVSRYVIERYSALNNQTATFELAVPSETDGAMLPRRIIVANTCGWTYRGAGCGYTGHAVADEYDQPTDDPDKDKCSKCLQGCRARFGRKAVLPFGGFVGVDKL</sequence>
<keyword evidence="2" id="KW-1185">Reference proteome</keyword>
<name>A0AAT9PFW4_9GAMM</name>
<dbReference type="InterPro" id="IPR006487">
    <property type="entry name" value="Phage_lambda_L"/>
</dbReference>
<dbReference type="GO" id="GO:0051536">
    <property type="term" value="F:iron-sulfur cluster binding"/>
    <property type="evidence" value="ECO:0007669"/>
    <property type="project" value="InterPro"/>
</dbReference>
<accession>A0AAT9PFW4</accession>
<organism evidence="1 2">
    <name type="scientific">Psychrobacter raelei</name>
    <dbReference type="NCBI Taxonomy" id="2565531"/>
    <lineage>
        <taxon>Bacteria</taxon>
        <taxon>Pseudomonadati</taxon>
        <taxon>Pseudomonadota</taxon>
        <taxon>Gammaproteobacteria</taxon>
        <taxon>Moraxellales</taxon>
        <taxon>Moraxellaceae</taxon>
        <taxon>Psychrobacter</taxon>
    </lineage>
</organism>
<dbReference type="Proteomes" id="UP000829560">
    <property type="component" value="Chromosome"/>
</dbReference>
<dbReference type="KEGG" id="prae:MN210_03420"/>
<evidence type="ECO:0000313" key="2">
    <source>
        <dbReference type="Proteomes" id="UP000829560"/>
    </source>
</evidence>
<proteinExistence type="predicted"/>
<dbReference type="EMBL" id="CP093310">
    <property type="protein sequence ID" value="UNK06503.2"/>
    <property type="molecule type" value="Genomic_DNA"/>
</dbReference>
<dbReference type="NCBIfam" id="TIGR01600">
    <property type="entry name" value="phage_tail_L"/>
    <property type="match status" value="1"/>
</dbReference>